<keyword evidence="4 6" id="KW-0975">Bacterial flagellum</keyword>
<accession>A0A0K2GBK5</accession>
<name>A0A0K2GBK5_NITMO</name>
<evidence type="ECO:0000256" key="1">
    <source>
        <dbReference type="ARBA" id="ARBA00004117"/>
    </source>
</evidence>
<comment type="similarity">
    <text evidence="2">Belongs to the flagella basal body rod proteins family.</text>
</comment>
<feature type="domain" description="Flagellar basal body rod protein N-terminal" evidence="7">
    <location>
        <begin position="8"/>
        <end position="31"/>
    </location>
</feature>
<dbReference type="OrthoDB" id="9794148at2"/>
<keyword evidence="9" id="KW-0282">Flagellum</keyword>
<evidence type="ECO:0000259" key="7">
    <source>
        <dbReference type="Pfam" id="PF00460"/>
    </source>
</evidence>
<proteinExistence type="inferred from homology"/>
<dbReference type="AlphaFoldDB" id="A0A0K2GBK5"/>
<dbReference type="PANTHER" id="PTHR30435:SF2">
    <property type="entry name" value="FLAGELLAR BASAL-BODY ROD PROTEIN FLGC"/>
    <property type="match status" value="1"/>
</dbReference>
<dbReference type="PATRIC" id="fig|42253.5.peg.1884"/>
<organism evidence="9 10">
    <name type="scientific">Nitrospira moscoviensis</name>
    <dbReference type="NCBI Taxonomy" id="42253"/>
    <lineage>
        <taxon>Bacteria</taxon>
        <taxon>Pseudomonadati</taxon>
        <taxon>Nitrospirota</taxon>
        <taxon>Nitrospiria</taxon>
        <taxon>Nitrospirales</taxon>
        <taxon>Nitrospiraceae</taxon>
        <taxon>Nitrospira</taxon>
    </lineage>
</organism>
<dbReference type="Proteomes" id="UP000069205">
    <property type="component" value="Chromosome"/>
</dbReference>
<dbReference type="PANTHER" id="PTHR30435">
    <property type="entry name" value="FLAGELLAR PROTEIN"/>
    <property type="match status" value="1"/>
</dbReference>
<evidence type="ECO:0000313" key="9">
    <source>
        <dbReference type="EMBL" id="ALA58333.1"/>
    </source>
</evidence>
<evidence type="ECO:0000256" key="5">
    <source>
        <dbReference type="ARBA" id="ARBA00025933"/>
    </source>
</evidence>
<dbReference type="InterPro" id="IPR006299">
    <property type="entry name" value="FlgC"/>
</dbReference>
<dbReference type="EMBL" id="CP011801">
    <property type="protein sequence ID" value="ALA58333.1"/>
    <property type="molecule type" value="Genomic_DNA"/>
</dbReference>
<feature type="domain" description="Flagellar basal-body/hook protein C-terminal" evidence="8">
    <location>
        <begin position="102"/>
        <end position="146"/>
    </location>
</feature>
<comment type="subcellular location">
    <subcellularLocation>
        <location evidence="1 6">Bacterial flagellum basal body</location>
    </subcellularLocation>
</comment>
<dbReference type="KEGG" id="nmv:NITMOv2_1914"/>
<sequence>MEITDSLAVSVSGLDAQRRRLNVIASNLANAQSTKTPSGGPYKRRDVVFRSAPVPNAFQRMFRQVAIGPTAHALEGVSVAKVVEDQKPGQLVYDPHHPDADQKGFVRLPNVNVMEEMVNMIGASRAYEANVQAINATRAMWNKALEIGR</sequence>
<dbReference type="NCBIfam" id="TIGR01395">
    <property type="entry name" value="FlgC"/>
    <property type="match status" value="1"/>
</dbReference>
<dbReference type="InterPro" id="IPR001444">
    <property type="entry name" value="Flag_bb_rod_N"/>
</dbReference>
<dbReference type="InterPro" id="IPR010930">
    <property type="entry name" value="Flg_bb/hook_C_dom"/>
</dbReference>
<dbReference type="GO" id="GO:0071978">
    <property type="term" value="P:bacterial-type flagellum-dependent swarming motility"/>
    <property type="evidence" value="ECO:0007669"/>
    <property type="project" value="TreeGrafter"/>
</dbReference>
<dbReference type="GO" id="GO:0030694">
    <property type="term" value="C:bacterial-type flagellum basal body, rod"/>
    <property type="evidence" value="ECO:0007669"/>
    <property type="project" value="UniProtKB-UniRule"/>
</dbReference>
<dbReference type="Pfam" id="PF00460">
    <property type="entry name" value="Flg_bb_rod"/>
    <property type="match status" value="1"/>
</dbReference>
<reference evidence="9 10" key="1">
    <citation type="journal article" date="2015" name="Proc. Natl. Acad. Sci. U.S.A.">
        <title>Expanded metabolic versatility of ubiquitous nitrite-oxidizing bacteria from the genus Nitrospira.</title>
        <authorList>
            <person name="Koch H."/>
            <person name="Lucker S."/>
            <person name="Albertsen M."/>
            <person name="Kitzinger K."/>
            <person name="Herbold C."/>
            <person name="Spieck E."/>
            <person name="Nielsen P.H."/>
            <person name="Wagner M."/>
            <person name="Daims H."/>
        </authorList>
    </citation>
    <scope>NUCLEOTIDE SEQUENCE [LARGE SCALE GENOMIC DNA]</scope>
    <source>
        <strain evidence="9 10">NSP M-1</strain>
    </source>
</reference>
<evidence type="ECO:0000256" key="6">
    <source>
        <dbReference type="RuleBase" id="RU362062"/>
    </source>
</evidence>
<dbReference type="Pfam" id="PF06429">
    <property type="entry name" value="Flg_bbr_C"/>
    <property type="match status" value="1"/>
</dbReference>
<comment type="subunit">
    <text evidence="5 6">The basal body constitutes a major portion of the flagellar organelle and consists of four rings (L,P,S, and M) mounted on a central rod. The rod consists of about 26 subunits of FlgG in the distal portion, and FlgB, FlgC and FlgF are thought to build up the proximal portion of the rod with about 6 subunits each.</text>
</comment>
<dbReference type="STRING" id="42253.NITMOv2_1914"/>
<evidence type="ECO:0000256" key="4">
    <source>
        <dbReference type="ARBA" id="ARBA00023143"/>
    </source>
</evidence>
<protein>
    <recommendedName>
        <fullName evidence="3 6">Flagellar basal-body rod protein FlgC</fullName>
    </recommendedName>
</protein>
<gene>
    <name evidence="9" type="primary">flgC</name>
    <name evidence="9" type="ORF">NITMOv2_1914</name>
</gene>
<keyword evidence="9" id="KW-0969">Cilium</keyword>
<keyword evidence="10" id="KW-1185">Reference proteome</keyword>
<keyword evidence="9" id="KW-0966">Cell projection</keyword>
<evidence type="ECO:0000256" key="2">
    <source>
        <dbReference type="ARBA" id="ARBA00009677"/>
    </source>
</evidence>
<evidence type="ECO:0000313" key="10">
    <source>
        <dbReference type="Proteomes" id="UP000069205"/>
    </source>
</evidence>
<evidence type="ECO:0000256" key="3">
    <source>
        <dbReference type="ARBA" id="ARBA00017941"/>
    </source>
</evidence>
<evidence type="ECO:0000259" key="8">
    <source>
        <dbReference type="Pfam" id="PF06429"/>
    </source>
</evidence>
<dbReference type="RefSeq" id="WP_053379516.1">
    <property type="nucleotide sequence ID" value="NZ_CP011801.1"/>
</dbReference>